<feature type="compositionally biased region" description="Polar residues" evidence="1">
    <location>
        <begin position="73"/>
        <end position="88"/>
    </location>
</feature>
<gene>
    <name evidence="2" type="ORF">M427DRAFT_50429</name>
</gene>
<feature type="compositionally biased region" description="Polar residues" evidence="1">
    <location>
        <begin position="1"/>
        <end position="14"/>
    </location>
</feature>
<dbReference type="Proteomes" id="UP000070544">
    <property type="component" value="Unassembled WGS sequence"/>
</dbReference>
<dbReference type="InterPro" id="IPR051291">
    <property type="entry name" value="CIMAP"/>
</dbReference>
<dbReference type="OrthoDB" id="429991at2759"/>
<feature type="compositionally biased region" description="Basic and acidic residues" evidence="1">
    <location>
        <begin position="23"/>
        <end position="36"/>
    </location>
</feature>
<sequence>MNKSLEGLQSQYSPVTPLIKKAPVSDDAHQQAESDGSKVPPLPTKVERNRQPTVKNDRGAHSRSPTDKVEKPITTTVASSSDEGQKGQTKPGEIPIAARIKGPGPAAYGLPPTIGGSNVHYMIKPKWKRSPMYTFGVKAPSPTAWVAPAPNAFFPGCDRHGATKGPAFSMGAGFKKDRKDGKVVVVRSSDEEVVLDVNSPGPGKYDPTIDATSNVGAPKYSLTGRWHINNPRPQPGPGDYSAAPTIGPKPSPNMPAPPSYTIRQNHPEKMTNTSPGPAAYNTLMVAENTMKASPAYSFGSRVKYLDPFTSRREHTVLVVSPSDDPSKLPPIVRTIISHKRQKTNSSEGGDAETSPQRPRSGTTSTKGPFVVALPEPLLDVPAPAPNTYNVNSPSLQVAKKKAPSFSFRVRHSEYEAFVPEARILGV</sequence>
<keyword evidence="3" id="KW-1185">Reference proteome</keyword>
<dbReference type="InterPro" id="IPR010736">
    <property type="entry name" value="SHIPPO-rpt"/>
</dbReference>
<feature type="compositionally biased region" description="Basic and acidic residues" evidence="1">
    <location>
        <begin position="45"/>
        <end position="71"/>
    </location>
</feature>
<dbReference type="Pfam" id="PF07004">
    <property type="entry name" value="SHIPPO-rpt"/>
    <property type="match status" value="3"/>
</dbReference>
<name>A0A139AZ89_GONPJ</name>
<dbReference type="EMBL" id="KQ965731">
    <property type="protein sequence ID" value="KXS22068.1"/>
    <property type="molecule type" value="Genomic_DNA"/>
</dbReference>
<feature type="region of interest" description="Disordered" evidence="1">
    <location>
        <begin position="1"/>
        <end position="91"/>
    </location>
</feature>
<dbReference type="PANTHER" id="PTHR21580:SF28">
    <property type="entry name" value="BOREALIN N-TERMINAL DOMAIN-CONTAINING PROTEIN-RELATED"/>
    <property type="match status" value="1"/>
</dbReference>
<evidence type="ECO:0000256" key="1">
    <source>
        <dbReference type="SAM" id="MobiDB-lite"/>
    </source>
</evidence>
<feature type="compositionally biased region" description="Polar residues" evidence="1">
    <location>
        <begin position="343"/>
        <end position="366"/>
    </location>
</feature>
<evidence type="ECO:0000313" key="2">
    <source>
        <dbReference type="EMBL" id="KXS22068.1"/>
    </source>
</evidence>
<organism evidence="2 3">
    <name type="scientific">Gonapodya prolifera (strain JEL478)</name>
    <name type="common">Monoblepharis prolifera</name>
    <dbReference type="NCBI Taxonomy" id="1344416"/>
    <lineage>
        <taxon>Eukaryota</taxon>
        <taxon>Fungi</taxon>
        <taxon>Fungi incertae sedis</taxon>
        <taxon>Chytridiomycota</taxon>
        <taxon>Chytridiomycota incertae sedis</taxon>
        <taxon>Monoblepharidomycetes</taxon>
        <taxon>Monoblepharidales</taxon>
        <taxon>Gonapodyaceae</taxon>
        <taxon>Gonapodya</taxon>
    </lineage>
</organism>
<reference evidence="2 3" key="1">
    <citation type="journal article" date="2015" name="Genome Biol. Evol.">
        <title>Phylogenomic analyses indicate that early fungi evolved digesting cell walls of algal ancestors of land plants.</title>
        <authorList>
            <person name="Chang Y."/>
            <person name="Wang S."/>
            <person name="Sekimoto S."/>
            <person name="Aerts A.L."/>
            <person name="Choi C."/>
            <person name="Clum A."/>
            <person name="LaButti K.M."/>
            <person name="Lindquist E.A."/>
            <person name="Yee Ngan C."/>
            <person name="Ohm R.A."/>
            <person name="Salamov A.A."/>
            <person name="Grigoriev I.V."/>
            <person name="Spatafora J.W."/>
            <person name="Berbee M.L."/>
        </authorList>
    </citation>
    <scope>NUCLEOTIDE SEQUENCE [LARGE SCALE GENOMIC DNA]</scope>
    <source>
        <strain evidence="2 3">JEL478</strain>
    </source>
</reference>
<dbReference type="AlphaFoldDB" id="A0A139AZ89"/>
<dbReference type="PANTHER" id="PTHR21580">
    <property type="entry name" value="SHIPPO-1-RELATED"/>
    <property type="match status" value="1"/>
</dbReference>
<proteinExistence type="predicted"/>
<accession>A0A139AZ89</accession>
<protein>
    <submittedName>
        <fullName evidence="2">Uncharacterized protein</fullName>
    </submittedName>
</protein>
<evidence type="ECO:0000313" key="3">
    <source>
        <dbReference type="Proteomes" id="UP000070544"/>
    </source>
</evidence>
<feature type="region of interest" description="Disordered" evidence="1">
    <location>
        <begin position="232"/>
        <end position="251"/>
    </location>
</feature>
<feature type="region of interest" description="Disordered" evidence="1">
    <location>
        <begin position="336"/>
        <end position="367"/>
    </location>
</feature>